<dbReference type="Proteomes" id="UP000692954">
    <property type="component" value="Unassembled WGS sequence"/>
</dbReference>
<protein>
    <submittedName>
        <fullName evidence="1">Uncharacterized protein</fullName>
    </submittedName>
</protein>
<accession>A0A8S1PGA9</accession>
<proteinExistence type="predicted"/>
<evidence type="ECO:0000313" key="1">
    <source>
        <dbReference type="EMBL" id="CAD8102370.1"/>
    </source>
</evidence>
<reference evidence="1" key="1">
    <citation type="submission" date="2021-01" db="EMBL/GenBank/DDBJ databases">
        <authorList>
            <consortium name="Genoscope - CEA"/>
            <person name="William W."/>
        </authorList>
    </citation>
    <scope>NUCLEOTIDE SEQUENCE</scope>
</reference>
<gene>
    <name evidence="1" type="ORF">PSON_ATCC_30995.1.T0770227</name>
</gene>
<dbReference type="AlphaFoldDB" id="A0A8S1PGA9"/>
<comment type="caution">
    <text evidence="1">The sequence shown here is derived from an EMBL/GenBank/DDBJ whole genome shotgun (WGS) entry which is preliminary data.</text>
</comment>
<keyword evidence="2" id="KW-1185">Reference proteome</keyword>
<name>A0A8S1PGA9_9CILI</name>
<evidence type="ECO:0000313" key="2">
    <source>
        <dbReference type="Proteomes" id="UP000692954"/>
    </source>
</evidence>
<organism evidence="1 2">
    <name type="scientific">Paramecium sonneborni</name>
    <dbReference type="NCBI Taxonomy" id="65129"/>
    <lineage>
        <taxon>Eukaryota</taxon>
        <taxon>Sar</taxon>
        <taxon>Alveolata</taxon>
        <taxon>Ciliophora</taxon>
        <taxon>Intramacronucleata</taxon>
        <taxon>Oligohymenophorea</taxon>
        <taxon>Peniculida</taxon>
        <taxon>Parameciidae</taxon>
        <taxon>Paramecium</taxon>
    </lineage>
</organism>
<sequence length="92" mass="11172">MNISMLNPEFFYEYLNKVCILQDRQSRMIFFYLTGLQINQKEKMIFQLVVISTMIYSGRITIKLMKNNERNILNIFESAFFQQQDIFLCYFV</sequence>
<dbReference type="EMBL" id="CAJJDN010000077">
    <property type="protein sequence ID" value="CAD8102370.1"/>
    <property type="molecule type" value="Genomic_DNA"/>
</dbReference>